<evidence type="ECO:0008006" key="4">
    <source>
        <dbReference type="Google" id="ProtNLM"/>
    </source>
</evidence>
<keyword evidence="3" id="KW-1185">Reference proteome</keyword>
<dbReference type="Proteomes" id="UP000627205">
    <property type="component" value="Unassembled WGS sequence"/>
</dbReference>
<keyword evidence="1" id="KW-0812">Transmembrane</keyword>
<protein>
    <recommendedName>
        <fullName evidence="4">DUF4175 domain-containing protein</fullName>
    </recommendedName>
</protein>
<dbReference type="RefSeq" id="WP_188421971.1">
    <property type="nucleotide sequence ID" value="NZ_BMDP01000003.1"/>
</dbReference>
<gene>
    <name evidence="2" type="ORF">GCM10011430_23520</name>
</gene>
<feature type="transmembrane region" description="Helical" evidence="1">
    <location>
        <begin position="15"/>
        <end position="36"/>
    </location>
</feature>
<dbReference type="AlphaFoldDB" id="A0A8J3B4X9"/>
<proteinExistence type="predicted"/>
<keyword evidence="1" id="KW-0472">Membrane</keyword>
<keyword evidence="1" id="KW-1133">Transmembrane helix</keyword>
<sequence>MNNTDRNDASRPISIWRWPLILGIASAVGLLSALIGDDVYDVLSWCLLALPLIMIVRAMRSAQ</sequence>
<evidence type="ECO:0000313" key="3">
    <source>
        <dbReference type="Proteomes" id="UP000627205"/>
    </source>
</evidence>
<name>A0A8J3B4X9_9BURK</name>
<evidence type="ECO:0000313" key="2">
    <source>
        <dbReference type="EMBL" id="GGI55178.1"/>
    </source>
</evidence>
<reference evidence="2" key="2">
    <citation type="submission" date="2020-09" db="EMBL/GenBank/DDBJ databases">
        <authorList>
            <person name="Sun Q."/>
            <person name="Sedlacek I."/>
        </authorList>
    </citation>
    <scope>NUCLEOTIDE SEQUENCE</scope>
    <source>
        <strain evidence="2">CCM 7664</strain>
    </source>
</reference>
<comment type="caution">
    <text evidence="2">The sequence shown here is derived from an EMBL/GenBank/DDBJ whole genome shotgun (WGS) entry which is preliminary data.</text>
</comment>
<accession>A0A8J3B4X9</accession>
<reference evidence="2" key="1">
    <citation type="journal article" date="2014" name="Int. J. Syst. Evol. Microbiol.">
        <title>Complete genome sequence of Corynebacterium casei LMG S-19264T (=DSM 44701T), isolated from a smear-ripened cheese.</title>
        <authorList>
            <consortium name="US DOE Joint Genome Institute (JGI-PGF)"/>
            <person name="Walter F."/>
            <person name="Albersmeier A."/>
            <person name="Kalinowski J."/>
            <person name="Ruckert C."/>
        </authorList>
    </citation>
    <scope>NUCLEOTIDE SEQUENCE</scope>
    <source>
        <strain evidence="2">CCM 7664</strain>
    </source>
</reference>
<organism evidence="2 3">
    <name type="scientific">Oxalicibacterium solurbis</name>
    <dbReference type="NCBI Taxonomy" id="69280"/>
    <lineage>
        <taxon>Bacteria</taxon>
        <taxon>Pseudomonadati</taxon>
        <taxon>Pseudomonadota</taxon>
        <taxon>Betaproteobacteria</taxon>
        <taxon>Burkholderiales</taxon>
        <taxon>Oxalobacteraceae</taxon>
        <taxon>Oxalicibacterium</taxon>
    </lineage>
</organism>
<feature type="transmembrane region" description="Helical" evidence="1">
    <location>
        <begin position="42"/>
        <end position="59"/>
    </location>
</feature>
<evidence type="ECO:0000256" key="1">
    <source>
        <dbReference type="SAM" id="Phobius"/>
    </source>
</evidence>
<dbReference type="EMBL" id="BMDP01000003">
    <property type="protein sequence ID" value="GGI55178.1"/>
    <property type="molecule type" value="Genomic_DNA"/>
</dbReference>